<evidence type="ECO:0000313" key="9">
    <source>
        <dbReference type="Proteomes" id="UP000694580"/>
    </source>
</evidence>
<evidence type="ECO:0000256" key="7">
    <source>
        <dbReference type="SAM" id="Phobius"/>
    </source>
</evidence>
<protein>
    <submittedName>
        <fullName evidence="8">Uncharacterized protein</fullName>
    </submittedName>
</protein>
<evidence type="ECO:0000256" key="3">
    <source>
        <dbReference type="ARBA" id="ARBA00022989"/>
    </source>
</evidence>
<keyword evidence="9" id="KW-1185">Reference proteome</keyword>
<dbReference type="Proteomes" id="UP000694580">
    <property type="component" value="Unplaced"/>
</dbReference>
<feature type="region of interest" description="Disordered" evidence="6">
    <location>
        <begin position="33"/>
        <end position="127"/>
    </location>
</feature>
<reference evidence="8" key="1">
    <citation type="submission" date="2025-08" db="UniProtKB">
        <authorList>
            <consortium name="Ensembl"/>
        </authorList>
    </citation>
    <scope>IDENTIFICATION</scope>
</reference>
<feature type="compositionally biased region" description="Low complexity" evidence="6">
    <location>
        <begin position="43"/>
        <end position="54"/>
    </location>
</feature>
<dbReference type="InterPro" id="IPR059010">
    <property type="entry name" value="TMEM179-179B"/>
</dbReference>
<sequence>MRGVSGASAQRNAALISRQRRLKSLPLRLTSPRWSSGAGCCWPTAPSTPSPSRSDCWWSCRLRSTAPPSRAGARSSARASGGPTTAPGPPRRSWSSASGAPPPPASSPRSRGSSRLCTGRRRGGGACSTCTAATTSRRRPGDTIAVELRACYKCIITVPFALSLGSTLFSSFLTLLLSVCVLCLSAGASVTLSLGLRSWCDTVTDRNARLYSCAESQAIPLYLDVETSSFYSELTCAQISLWCVTVLWLAHAILSFLRLYHSHSRQISSPCLSREKELLLGQAYCTCSHPHVGHELPNSQHTSTVFI</sequence>
<name>A0AAY4CF69_9TELE</name>
<comment type="subcellular location">
    <subcellularLocation>
        <location evidence="1">Membrane</location>
        <topology evidence="1">Multi-pass membrane protein</topology>
    </subcellularLocation>
</comment>
<keyword evidence="3 7" id="KW-1133">Transmembrane helix</keyword>
<organism evidence="8 9">
    <name type="scientific">Denticeps clupeoides</name>
    <name type="common">denticle herring</name>
    <dbReference type="NCBI Taxonomy" id="299321"/>
    <lineage>
        <taxon>Eukaryota</taxon>
        <taxon>Metazoa</taxon>
        <taxon>Chordata</taxon>
        <taxon>Craniata</taxon>
        <taxon>Vertebrata</taxon>
        <taxon>Euteleostomi</taxon>
        <taxon>Actinopterygii</taxon>
        <taxon>Neopterygii</taxon>
        <taxon>Teleostei</taxon>
        <taxon>Clupei</taxon>
        <taxon>Clupeiformes</taxon>
        <taxon>Denticipitoidei</taxon>
        <taxon>Denticipitidae</taxon>
        <taxon>Denticeps</taxon>
    </lineage>
</organism>
<feature type="transmembrane region" description="Helical" evidence="7">
    <location>
        <begin position="239"/>
        <end position="260"/>
    </location>
</feature>
<dbReference type="PANTHER" id="PTHR31872:SF6">
    <property type="entry name" value="TRANSMEMBRANE PROTEIN 179"/>
    <property type="match status" value="1"/>
</dbReference>
<feature type="transmembrane region" description="Helical" evidence="7">
    <location>
        <begin position="172"/>
        <end position="196"/>
    </location>
</feature>
<evidence type="ECO:0000256" key="1">
    <source>
        <dbReference type="ARBA" id="ARBA00004141"/>
    </source>
</evidence>
<dbReference type="GeneTree" id="ENSGT00510000048283"/>
<evidence type="ECO:0000313" key="8">
    <source>
        <dbReference type="Ensembl" id="ENSDCDP00010031723.1"/>
    </source>
</evidence>
<comment type="similarity">
    <text evidence="5">Belongs to the TMEM179 family.</text>
</comment>
<evidence type="ECO:0000256" key="6">
    <source>
        <dbReference type="SAM" id="MobiDB-lite"/>
    </source>
</evidence>
<keyword evidence="4 7" id="KW-0472">Membrane</keyword>
<evidence type="ECO:0000256" key="2">
    <source>
        <dbReference type="ARBA" id="ARBA00022692"/>
    </source>
</evidence>
<dbReference type="InterPro" id="IPR029673">
    <property type="entry name" value="TMEM179"/>
</dbReference>
<evidence type="ECO:0000256" key="5">
    <source>
        <dbReference type="ARBA" id="ARBA00093776"/>
    </source>
</evidence>
<accession>A0AAY4CF69</accession>
<dbReference type="AlphaFoldDB" id="A0AAY4CF69"/>
<dbReference type="Ensembl" id="ENSDCDT00010039301.1">
    <property type="protein sequence ID" value="ENSDCDP00010031723.1"/>
    <property type="gene ID" value="ENSDCDG00010020268.1"/>
</dbReference>
<proteinExistence type="inferred from homology"/>
<dbReference type="PANTHER" id="PTHR31872">
    <property type="entry name" value="TRANSMEMBRANE PROTEIN 179"/>
    <property type="match status" value="1"/>
</dbReference>
<reference evidence="8" key="2">
    <citation type="submission" date="2025-09" db="UniProtKB">
        <authorList>
            <consortium name="Ensembl"/>
        </authorList>
    </citation>
    <scope>IDENTIFICATION</scope>
</reference>
<keyword evidence="2 7" id="KW-0812">Transmembrane</keyword>
<gene>
    <name evidence="8" type="primary">LOC114775367</name>
</gene>
<feature type="compositionally biased region" description="Low complexity" evidence="6">
    <location>
        <begin position="63"/>
        <end position="99"/>
    </location>
</feature>
<dbReference type="Pfam" id="PF26158">
    <property type="entry name" value="Claudin_TMEM179-179B"/>
    <property type="match status" value="1"/>
</dbReference>
<evidence type="ECO:0000256" key="4">
    <source>
        <dbReference type="ARBA" id="ARBA00023136"/>
    </source>
</evidence>